<evidence type="ECO:0000256" key="4">
    <source>
        <dbReference type="ARBA" id="ARBA00023125"/>
    </source>
</evidence>
<evidence type="ECO:0000256" key="1">
    <source>
        <dbReference type="ARBA" id="ARBA00022553"/>
    </source>
</evidence>
<organism evidence="10 11">
    <name type="scientific">Salinisphaera orenii MK-B5</name>
    <dbReference type="NCBI Taxonomy" id="856730"/>
    <lineage>
        <taxon>Bacteria</taxon>
        <taxon>Pseudomonadati</taxon>
        <taxon>Pseudomonadota</taxon>
        <taxon>Gammaproteobacteria</taxon>
        <taxon>Salinisphaerales</taxon>
        <taxon>Salinisphaeraceae</taxon>
        <taxon>Salinisphaera</taxon>
    </lineage>
</organism>
<dbReference type="CDD" id="cd00383">
    <property type="entry name" value="trans_reg_C"/>
    <property type="match status" value="1"/>
</dbReference>
<feature type="domain" description="OmpR/PhoB-type" evidence="9">
    <location>
        <begin position="124"/>
        <end position="222"/>
    </location>
</feature>
<dbReference type="GO" id="GO:0006355">
    <property type="term" value="P:regulation of DNA-templated transcription"/>
    <property type="evidence" value="ECO:0007669"/>
    <property type="project" value="InterPro"/>
</dbReference>
<dbReference type="PROSITE" id="PS51755">
    <property type="entry name" value="OMPR_PHOB"/>
    <property type="match status" value="1"/>
</dbReference>
<dbReference type="EMBL" id="AYKH01000041">
    <property type="protein sequence ID" value="ROO24687.1"/>
    <property type="molecule type" value="Genomic_DNA"/>
</dbReference>
<protein>
    <submittedName>
        <fullName evidence="10">XRE family transcriptional regulator</fullName>
    </submittedName>
</protein>
<accession>A0A423PGG2</accession>
<reference evidence="10 11" key="1">
    <citation type="submission" date="2013-10" db="EMBL/GenBank/DDBJ databases">
        <title>Salinisphaera orenii MK-B5 Genome Sequencing.</title>
        <authorList>
            <person name="Lai Q."/>
            <person name="Li C."/>
            <person name="Shao Z."/>
        </authorList>
    </citation>
    <scope>NUCLEOTIDE SEQUENCE [LARGE SCALE GENOMIC DNA]</scope>
    <source>
        <strain evidence="10 11">MK-B5</strain>
    </source>
</reference>
<dbReference type="GO" id="GO:0000976">
    <property type="term" value="F:transcription cis-regulatory region binding"/>
    <property type="evidence" value="ECO:0007669"/>
    <property type="project" value="TreeGrafter"/>
</dbReference>
<sequence length="226" mass="24971">MYILIVEDNDDLAANIGEYCEEQGDIVDYAGDGLTGLHLAVVNSYDVLVLDLSLPGLDGLSLCERLRLDAGNNVPILMLTARDTLRDRLTGFETGADDYLTKPFSLQELHMRLKALVRRAAGATDHLVVSDLIFDLRTLIVRRGGRRLTLTPTGMRMLELLMRASPAVVRTATVERAIWGDDPPDSEAALRGHIHQLRGIIDKPFPTKLLKTVHGIGYRLADDESL</sequence>
<dbReference type="PANTHER" id="PTHR48111:SF22">
    <property type="entry name" value="REGULATOR OF RPOS"/>
    <property type="match status" value="1"/>
</dbReference>
<keyword evidence="11" id="KW-1185">Reference proteome</keyword>
<dbReference type="GO" id="GO:0000156">
    <property type="term" value="F:phosphorelay response regulator activity"/>
    <property type="evidence" value="ECO:0007669"/>
    <property type="project" value="TreeGrafter"/>
</dbReference>
<evidence type="ECO:0000256" key="6">
    <source>
        <dbReference type="PROSITE-ProRule" id="PRU00169"/>
    </source>
</evidence>
<dbReference type="CDD" id="cd19935">
    <property type="entry name" value="REC_OmpR_CusR-like"/>
    <property type="match status" value="1"/>
</dbReference>
<feature type="DNA-binding region" description="OmpR/PhoB-type" evidence="7">
    <location>
        <begin position="124"/>
        <end position="222"/>
    </location>
</feature>
<proteinExistence type="predicted"/>
<dbReference type="RefSeq" id="WP_123632026.1">
    <property type="nucleotide sequence ID" value="NZ_AYKH01000041.1"/>
</dbReference>
<dbReference type="Gene3D" id="1.10.10.10">
    <property type="entry name" value="Winged helix-like DNA-binding domain superfamily/Winged helix DNA-binding domain"/>
    <property type="match status" value="1"/>
</dbReference>
<dbReference type="SMART" id="SM00862">
    <property type="entry name" value="Trans_reg_C"/>
    <property type="match status" value="1"/>
</dbReference>
<gene>
    <name evidence="10" type="ORF">SAOR_14295</name>
</gene>
<dbReference type="FunFam" id="1.10.10.10:FF:000058">
    <property type="entry name" value="DNA-binding response OmpR family regulator"/>
    <property type="match status" value="1"/>
</dbReference>
<dbReference type="GO" id="GO:0032993">
    <property type="term" value="C:protein-DNA complex"/>
    <property type="evidence" value="ECO:0007669"/>
    <property type="project" value="TreeGrafter"/>
</dbReference>
<feature type="modified residue" description="4-aspartylphosphate" evidence="6">
    <location>
        <position position="51"/>
    </location>
</feature>
<dbReference type="Gene3D" id="6.10.250.690">
    <property type="match status" value="1"/>
</dbReference>
<dbReference type="GO" id="GO:0005829">
    <property type="term" value="C:cytosol"/>
    <property type="evidence" value="ECO:0007669"/>
    <property type="project" value="TreeGrafter"/>
</dbReference>
<evidence type="ECO:0000313" key="11">
    <source>
        <dbReference type="Proteomes" id="UP000283993"/>
    </source>
</evidence>
<evidence type="ECO:0000259" key="9">
    <source>
        <dbReference type="PROSITE" id="PS51755"/>
    </source>
</evidence>
<dbReference type="SMART" id="SM00448">
    <property type="entry name" value="REC"/>
    <property type="match status" value="1"/>
</dbReference>
<keyword evidence="3" id="KW-0805">Transcription regulation</keyword>
<dbReference type="AlphaFoldDB" id="A0A423PGG2"/>
<dbReference type="Pfam" id="PF00072">
    <property type="entry name" value="Response_reg"/>
    <property type="match status" value="1"/>
</dbReference>
<dbReference type="SUPFAM" id="SSF52172">
    <property type="entry name" value="CheY-like"/>
    <property type="match status" value="1"/>
</dbReference>
<dbReference type="SUPFAM" id="SSF46894">
    <property type="entry name" value="C-terminal effector domain of the bipartite response regulators"/>
    <property type="match status" value="1"/>
</dbReference>
<dbReference type="InterPro" id="IPR039420">
    <property type="entry name" value="WalR-like"/>
</dbReference>
<keyword evidence="2" id="KW-0902">Two-component regulatory system</keyword>
<evidence type="ECO:0000256" key="5">
    <source>
        <dbReference type="ARBA" id="ARBA00023163"/>
    </source>
</evidence>
<evidence type="ECO:0000259" key="8">
    <source>
        <dbReference type="PROSITE" id="PS50110"/>
    </source>
</evidence>
<comment type="caution">
    <text evidence="10">The sequence shown here is derived from an EMBL/GenBank/DDBJ whole genome shotgun (WGS) entry which is preliminary data.</text>
</comment>
<keyword evidence="4 7" id="KW-0238">DNA-binding</keyword>
<dbReference type="Proteomes" id="UP000283993">
    <property type="component" value="Unassembled WGS sequence"/>
</dbReference>
<dbReference type="InterPro" id="IPR011006">
    <property type="entry name" value="CheY-like_superfamily"/>
</dbReference>
<dbReference type="Pfam" id="PF00486">
    <property type="entry name" value="Trans_reg_C"/>
    <property type="match status" value="1"/>
</dbReference>
<dbReference type="InterPro" id="IPR001789">
    <property type="entry name" value="Sig_transdc_resp-reg_receiver"/>
</dbReference>
<evidence type="ECO:0000256" key="2">
    <source>
        <dbReference type="ARBA" id="ARBA00023012"/>
    </source>
</evidence>
<dbReference type="InterPro" id="IPR036388">
    <property type="entry name" value="WH-like_DNA-bd_sf"/>
</dbReference>
<keyword evidence="5" id="KW-0804">Transcription</keyword>
<dbReference type="InterPro" id="IPR001867">
    <property type="entry name" value="OmpR/PhoB-type_DNA-bd"/>
</dbReference>
<keyword evidence="1 6" id="KW-0597">Phosphoprotein</keyword>
<evidence type="ECO:0000313" key="10">
    <source>
        <dbReference type="EMBL" id="ROO24687.1"/>
    </source>
</evidence>
<evidence type="ECO:0000256" key="7">
    <source>
        <dbReference type="PROSITE-ProRule" id="PRU01091"/>
    </source>
</evidence>
<feature type="domain" description="Response regulatory" evidence="8">
    <location>
        <begin position="2"/>
        <end position="117"/>
    </location>
</feature>
<dbReference type="PROSITE" id="PS50110">
    <property type="entry name" value="RESPONSE_REGULATORY"/>
    <property type="match status" value="1"/>
</dbReference>
<name>A0A423PGG2_9GAMM</name>
<dbReference type="InterPro" id="IPR016032">
    <property type="entry name" value="Sig_transdc_resp-reg_C-effctor"/>
</dbReference>
<dbReference type="Gene3D" id="3.40.50.2300">
    <property type="match status" value="1"/>
</dbReference>
<evidence type="ECO:0000256" key="3">
    <source>
        <dbReference type="ARBA" id="ARBA00023015"/>
    </source>
</evidence>
<dbReference type="PANTHER" id="PTHR48111">
    <property type="entry name" value="REGULATOR OF RPOS"/>
    <property type="match status" value="1"/>
</dbReference>